<feature type="region of interest" description="Disordered" evidence="2">
    <location>
        <begin position="59"/>
        <end position="124"/>
    </location>
</feature>
<dbReference type="CDD" id="cd16170">
    <property type="entry name" value="MvaT_DBD"/>
    <property type="match status" value="1"/>
</dbReference>
<dbReference type="AlphaFoldDB" id="A0A060BGN5"/>
<dbReference type="HOGENOM" id="CLU_164762_0_0_6"/>
<reference evidence="4" key="1">
    <citation type="journal article" date="2018" name="Nat. Biotechnol.">
        <title>A standardized bacterial taxonomy based on genome phylogeny substantially revises the tree of life.</title>
        <authorList>
            <person name="Parks D.H."/>
            <person name="Chuvochina M."/>
            <person name="Waite D.W."/>
            <person name="Rinke C."/>
            <person name="Skarshewski A."/>
            <person name="Chaumeil P.A."/>
            <person name="Hugenholtz P."/>
        </authorList>
    </citation>
    <scope>NUCLEOTIDE SEQUENCE [LARGE SCALE GENOMIC DNA]</scope>
    <source>
        <strain evidence="4">UBA11284</strain>
    </source>
</reference>
<dbReference type="InterPro" id="IPR035616">
    <property type="entry name" value="MvaT_DBD"/>
</dbReference>
<organism evidence="4">
    <name type="scientific">Halomonas campaniensis</name>
    <dbReference type="NCBI Taxonomy" id="213554"/>
    <lineage>
        <taxon>Bacteria</taxon>
        <taxon>Pseudomonadati</taxon>
        <taxon>Pseudomonadota</taxon>
        <taxon>Gammaproteobacteria</taxon>
        <taxon>Oceanospirillales</taxon>
        <taxon>Halomonadaceae</taxon>
        <taxon>Halomonas</taxon>
    </lineage>
</organism>
<evidence type="ECO:0000259" key="3">
    <source>
        <dbReference type="Pfam" id="PF22055"/>
    </source>
</evidence>
<evidence type="ECO:0000256" key="2">
    <source>
        <dbReference type="SAM" id="MobiDB-lite"/>
    </source>
</evidence>
<dbReference type="KEGG" id="hcs:FF32_15990"/>
<dbReference type="NCBIfam" id="NF041859">
    <property type="entry name" value="silencer_MvaTU"/>
    <property type="match status" value="1"/>
</dbReference>
<keyword evidence="1" id="KW-0175">Coiled coil</keyword>
<name>A0A060BGN5_9GAMM</name>
<feature type="coiled-coil region" evidence="1">
    <location>
        <begin position="4"/>
        <end position="34"/>
    </location>
</feature>
<feature type="domain" description="MvaT DNA-binding" evidence="3">
    <location>
        <begin position="82"/>
        <end position="118"/>
    </location>
</feature>
<comment type="caution">
    <text evidence="4">The sequence shown here is derived from an EMBL/GenBank/DDBJ whole genome shotgun (WGS) entry which is preliminary data.</text>
</comment>
<evidence type="ECO:0000313" key="4">
    <source>
        <dbReference type="EMBL" id="HCA03631.1"/>
    </source>
</evidence>
<dbReference type="OrthoDB" id="6367018at2"/>
<feature type="compositionally biased region" description="Basic residues" evidence="2">
    <location>
        <begin position="75"/>
        <end position="85"/>
    </location>
</feature>
<feature type="compositionally biased region" description="Basic and acidic residues" evidence="2">
    <location>
        <begin position="105"/>
        <end position="124"/>
    </location>
</feature>
<gene>
    <name evidence="4" type="ORF">DEO68_16015</name>
</gene>
<dbReference type="EMBL" id="DOTR01000089">
    <property type="protein sequence ID" value="HCA03631.1"/>
    <property type="molecule type" value="Genomic_DNA"/>
</dbReference>
<dbReference type="Pfam" id="PF22055">
    <property type="entry name" value="MvaT_DBD"/>
    <property type="match status" value="1"/>
</dbReference>
<evidence type="ECO:0000256" key="1">
    <source>
        <dbReference type="SAM" id="Coils"/>
    </source>
</evidence>
<protein>
    <submittedName>
        <fullName evidence="4">H-NS histone</fullName>
    </submittedName>
</protein>
<proteinExistence type="predicted"/>
<accession>A0A060BGN5</accession>
<sequence>MSLLNEYIQKEQQLKQLQEDLQRLEGDQRLKSELEFKAKLEALMNEFGKRPSDVIALLDPNADQRGSKGAAASSTRRKRRLKIYKNPHTGEVIETRGGNHKGLRSWKDEHGDEAVESWLERMED</sequence>